<dbReference type="Proteomes" id="UP000030854">
    <property type="component" value="Unassembled WGS sequence"/>
</dbReference>
<evidence type="ECO:0000256" key="1">
    <source>
        <dbReference type="SAM" id="MobiDB-lite"/>
    </source>
</evidence>
<dbReference type="AlphaFoldDB" id="A0A0B1P111"/>
<dbReference type="HOGENOM" id="CLU_1587721_0_0_1"/>
<name>A0A0B1P111_UNCNE</name>
<evidence type="ECO:0000313" key="3">
    <source>
        <dbReference type="Proteomes" id="UP000030854"/>
    </source>
</evidence>
<protein>
    <submittedName>
        <fullName evidence="2">Uncharacterized protein</fullName>
    </submittedName>
</protein>
<accession>A0A0B1P111</accession>
<comment type="caution">
    <text evidence="2">The sequence shown here is derived from an EMBL/GenBank/DDBJ whole genome shotgun (WGS) entry which is preliminary data.</text>
</comment>
<feature type="compositionally biased region" description="Polar residues" evidence="1">
    <location>
        <begin position="65"/>
        <end position="101"/>
    </location>
</feature>
<sequence>MSYQNTSTTSTTPQLREAENRCRRSSRFLEGSEHASDQSATTNSHLISVLTEMDKYAQRTDLKNNPKTKNGKTSTNNASVESFNSNSTTGTYGTRPKANSTSKLAKRHINLLRASSSTGCYSNMGSDIHHKDLHEALNEVKKTIKVKLQNFKLTKSKKSNNHCTPSVL</sequence>
<evidence type="ECO:0000313" key="2">
    <source>
        <dbReference type="EMBL" id="KHJ31918.1"/>
    </source>
</evidence>
<reference evidence="2 3" key="1">
    <citation type="journal article" date="2014" name="BMC Genomics">
        <title>Adaptive genomic structural variation in the grape powdery mildew pathogen, Erysiphe necator.</title>
        <authorList>
            <person name="Jones L."/>
            <person name="Riaz S."/>
            <person name="Morales-Cruz A."/>
            <person name="Amrine K.C."/>
            <person name="McGuire B."/>
            <person name="Gubler W.D."/>
            <person name="Walker M.A."/>
            <person name="Cantu D."/>
        </authorList>
    </citation>
    <scope>NUCLEOTIDE SEQUENCE [LARGE SCALE GENOMIC DNA]</scope>
    <source>
        <strain evidence="3">c</strain>
    </source>
</reference>
<feature type="region of interest" description="Disordered" evidence="1">
    <location>
        <begin position="1"/>
        <end position="43"/>
    </location>
</feature>
<organism evidence="2 3">
    <name type="scientific">Uncinula necator</name>
    <name type="common">Grape powdery mildew</name>
    <dbReference type="NCBI Taxonomy" id="52586"/>
    <lineage>
        <taxon>Eukaryota</taxon>
        <taxon>Fungi</taxon>
        <taxon>Dikarya</taxon>
        <taxon>Ascomycota</taxon>
        <taxon>Pezizomycotina</taxon>
        <taxon>Leotiomycetes</taxon>
        <taxon>Erysiphales</taxon>
        <taxon>Erysiphaceae</taxon>
        <taxon>Erysiphe</taxon>
    </lineage>
</organism>
<keyword evidence="3" id="KW-1185">Reference proteome</keyword>
<feature type="compositionally biased region" description="Polar residues" evidence="1">
    <location>
        <begin position="1"/>
        <end position="14"/>
    </location>
</feature>
<feature type="region of interest" description="Disordered" evidence="1">
    <location>
        <begin position="60"/>
        <end position="101"/>
    </location>
</feature>
<dbReference type="EMBL" id="JNVN01002483">
    <property type="protein sequence ID" value="KHJ31918.1"/>
    <property type="molecule type" value="Genomic_DNA"/>
</dbReference>
<gene>
    <name evidence="2" type="ORF">EV44_g5120</name>
</gene>
<proteinExistence type="predicted"/>